<keyword evidence="7" id="KW-1185">Reference proteome</keyword>
<proteinExistence type="predicted"/>
<feature type="binding site" evidence="2">
    <location>
        <begin position="214"/>
        <end position="220"/>
    </location>
    <ligand>
        <name>ATP</name>
        <dbReference type="ChEBI" id="CHEBI:30616"/>
    </ligand>
</feature>
<dbReference type="PANTHER" id="PTHR13504">
    <property type="entry name" value="FIDO DOMAIN-CONTAINING PROTEIN DDB_G0283145"/>
    <property type="match status" value="1"/>
</dbReference>
<feature type="binding site" evidence="2">
    <location>
        <position position="73"/>
    </location>
    <ligand>
        <name>ATP</name>
        <dbReference type="ChEBI" id="CHEBI:30616"/>
    </ligand>
</feature>
<dbReference type="SUPFAM" id="SSF46785">
    <property type="entry name" value="Winged helix' DNA-binding domain"/>
    <property type="match status" value="1"/>
</dbReference>
<evidence type="ECO:0000256" key="2">
    <source>
        <dbReference type="PIRSR" id="PIRSR038925-1"/>
    </source>
</evidence>
<evidence type="ECO:0000256" key="4">
    <source>
        <dbReference type="PIRSR" id="PIRSR640198-2"/>
    </source>
</evidence>
<feature type="active site" evidence="3">
    <location>
        <position position="209"/>
    </location>
</feature>
<evidence type="ECO:0000256" key="1">
    <source>
        <dbReference type="PIRNR" id="PIRNR038925"/>
    </source>
</evidence>
<dbReference type="RefSeq" id="WP_218565567.1">
    <property type="nucleotide sequence ID" value="NZ_JBHLZC010000002.1"/>
</dbReference>
<dbReference type="InterPro" id="IPR026287">
    <property type="entry name" value="SoFic-like"/>
</dbReference>
<feature type="domain" description="Fido" evidence="5">
    <location>
        <begin position="125"/>
        <end position="273"/>
    </location>
</feature>
<comment type="subunit">
    <text evidence="1">Homodimer.</text>
</comment>
<keyword evidence="6" id="KW-0132">Cell division</keyword>
<dbReference type="GO" id="GO:0042803">
    <property type="term" value="F:protein homodimerization activity"/>
    <property type="evidence" value="ECO:0007669"/>
    <property type="project" value="UniProtKB-UniRule"/>
</dbReference>
<dbReference type="PROSITE" id="PS51459">
    <property type="entry name" value="FIDO"/>
    <property type="match status" value="1"/>
</dbReference>
<dbReference type="EMBL" id="UFUW01000001">
    <property type="protein sequence ID" value="SUX24062.1"/>
    <property type="molecule type" value="Genomic_DNA"/>
</dbReference>
<organism evidence="6 7">
    <name type="scientific">Cardiobacterium valvarum</name>
    <dbReference type="NCBI Taxonomy" id="194702"/>
    <lineage>
        <taxon>Bacteria</taxon>
        <taxon>Pseudomonadati</taxon>
        <taxon>Pseudomonadota</taxon>
        <taxon>Gammaproteobacteria</taxon>
        <taxon>Cardiobacteriales</taxon>
        <taxon>Cardiobacteriaceae</taxon>
        <taxon>Cardiobacterium</taxon>
    </lineage>
</organism>
<dbReference type="GO" id="GO:0070733">
    <property type="term" value="F:AMPylase activity"/>
    <property type="evidence" value="ECO:0007669"/>
    <property type="project" value="UniProtKB-UniRule"/>
</dbReference>
<dbReference type="SUPFAM" id="SSF140931">
    <property type="entry name" value="Fic-like"/>
    <property type="match status" value="1"/>
</dbReference>
<protein>
    <recommendedName>
        <fullName evidence="1">Protein adenylyltransferase</fullName>
        <ecNumber evidence="1">2.7.7.108</ecNumber>
    </recommendedName>
    <alternativeName>
        <fullName evidence="1">AMPylator</fullName>
    </alternativeName>
</protein>
<dbReference type="InterPro" id="IPR036597">
    <property type="entry name" value="Fido-like_dom_sf"/>
</dbReference>
<evidence type="ECO:0000313" key="6">
    <source>
        <dbReference type="EMBL" id="SUX24062.1"/>
    </source>
</evidence>
<dbReference type="InterPro" id="IPR040198">
    <property type="entry name" value="Fido_containing"/>
</dbReference>
<keyword evidence="6" id="KW-0131">Cell cycle</keyword>
<dbReference type="AlphaFoldDB" id="A0A381EAQ7"/>
<dbReference type="EC" id="2.7.7.108" evidence="1"/>
<dbReference type="InterPro" id="IPR025758">
    <property type="entry name" value="Fic/DOC_N"/>
</dbReference>
<dbReference type="Proteomes" id="UP000254572">
    <property type="component" value="Unassembled WGS sequence"/>
</dbReference>
<feature type="binding site" evidence="2">
    <location>
        <position position="209"/>
    </location>
    <ligand>
        <name>ATP</name>
        <dbReference type="ChEBI" id="CHEBI:30616"/>
    </ligand>
</feature>
<keyword evidence="1 2" id="KW-0547">Nucleotide-binding</keyword>
<feature type="binding site" evidence="4">
    <location>
        <begin position="213"/>
        <end position="220"/>
    </location>
    <ligand>
        <name>ATP</name>
        <dbReference type="ChEBI" id="CHEBI:30616"/>
    </ligand>
</feature>
<evidence type="ECO:0000313" key="7">
    <source>
        <dbReference type="Proteomes" id="UP000254572"/>
    </source>
</evidence>
<dbReference type="GO" id="GO:0051301">
    <property type="term" value="P:cell division"/>
    <property type="evidence" value="ECO:0007669"/>
    <property type="project" value="UniProtKB-KW"/>
</dbReference>
<dbReference type="GO" id="GO:0000287">
    <property type="term" value="F:magnesium ion binding"/>
    <property type="evidence" value="ECO:0007669"/>
    <property type="project" value="UniProtKB-UniRule"/>
</dbReference>
<sequence>MDTDITLDLSHAVPYHLGAFPPQQLELATFFNEILAATDALSRYDQMLKTLHNSEILLAPLRSREAVISSRIEGTISTLDEILRYEAESTHMQTPREVRQDTVETLLYQHTLKAAQTTLQDGQPLSAAMLRTMHQGLLSFGRGAEKTPGQFKTGQNYIGRRGSRRIDFVPIAPEHLAAGLDALFAYINTSDANPLIKTAIAHIEFEALHPFKDGNGRIGRMLIPLLLWQMIKISAPHFYISHFFEENKDEYIERMRAVSAEGDWSGWCAFFCRAVSEQATQNLNIAEQITALYEAMKNRLTELLASKWTLTVLDALFTQPVFKASRFADGHGIPKPTVPNLLKTLAENHIITIIEEAAGRRSALYAFEPLLRLVRI</sequence>
<evidence type="ECO:0000259" key="5">
    <source>
        <dbReference type="PROSITE" id="PS51459"/>
    </source>
</evidence>
<gene>
    <name evidence="6" type="ORF">NCTC13294_01675</name>
</gene>
<name>A0A381EAQ7_9GAMM</name>
<keyword evidence="1 2" id="KW-0067">ATP-binding</keyword>
<dbReference type="InterPro" id="IPR003812">
    <property type="entry name" value="Fido"/>
</dbReference>
<keyword evidence="1" id="KW-0808">Transferase</keyword>
<dbReference type="InterPro" id="IPR036390">
    <property type="entry name" value="WH_DNA-bd_sf"/>
</dbReference>
<comment type="catalytic activity">
    <reaction evidence="1">
        <text>L-tyrosyl-[protein] + ATP = O-(5'-adenylyl)-L-tyrosyl-[protein] + diphosphate</text>
        <dbReference type="Rhea" id="RHEA:54288"/>
        <dbReference type="Rhea" id="RHEA-COMP:10136"/>
        <dbReference type="Rhea" id="RHEA-COMP:13846"/>
        <dbReference type="ChEBI" id="CHEBI:30616"/>
        <dbReference type="ChEBI" id="CHEBI:33019"/>
        <dbReference type="ChEBI" id="CHEBI:46858"/>
        <dbReference type="ChEBI" id="CHEBI:83624"/>
        <dbReference type="EC" id="2.7.7.108"/>
    </reaction>
</comment>
<dbReference type="GO" id="GO:0005524">
    <property type="term" value="F:ATP binding"/>
    <property type="evidence" value="ECO:0007669"/>
    <property type="project" value="UniProtKB-UniRule"/>
</dbReference>
<accession>A0A381EAQ7</accession>
<keyword evidence="1" id="KW-0548">Nucleotidyltransferase</keyword>
<dbReference type="Gene3D" id="1.10.3290.10">
    <property type="entry name" value="Fido-like domain"/>
    <property type="match status" value="1"/>
</dbReference>
<comment type="catalytic activity">
    <reaction evidence="1">
        <text>L-threonyl-[protein] + ATP = 3-O-(5'-adenylyl)-L-threonyl-[protein] + diphosphate</text>
        <dbReference type="Rhea" id="RHEA:54292"/>
        <dbReference type="Rhea" id="RHEA-COMP:11060"/>
        <dbReference type="Rhea" id="RHEA-COMP:13847"/>
        <dbReference type="ChEBI" id="CHEBI:30013"/>
        <dbReference type="ChEBI" id="CHEBI:30616"/>
        <dbReference type="ChEBI" id="CHEBI:33019"/>
        <dbReference type="ChEBI" id="CHEBI:138113"/>
        <dbReference type="EC" id="2.7.7.108"/>
    </reaction>
</comment>
<dbReference type="Pfam" id="PF02661">
    <property type="entry name" value="Fic"/>
    <property type="match status" value="1"/>
</dbReference>
<dbReference type="PIRSF" id="PIRSF038925">
    <property type="entry name" value="AMP-prot_trans"/>
    <property type="match status" value="1"/>
</dbReference>
<comment type="function">
    <text evidence="1">Adenylyltransferase that mediates the addition of adenosine 5'-monophosphate (AMP) to specific residues of target proteins.</text>
</comment>
<dbReference type="PANTHER" id="PTHR13504:SF38">
    <property type="entry name" value="FIDO DOMAIN-CONTAINING PROTEIN"/>
    <property type="match status" value="1"/>
</dbReference>
<reference evidence="6 7" key="1">
    <citation type="submission" date="2018-06" db="EMBL/GenBank/DDBJ databases">
        <authorList>
            <consortium name="Pathogen Informatics"/>
            <person name="Doyle S."/>
        </authorList>
    </citation>
    <scope>NUCLEOTIDE SEQUENCE [LARGE SCALE GENOMIC DNA]</scope>
    <source>
        <strain evidence="6 7">NCTC13294</strain>
    </source>
</reference>
<evidence type="ECO:0000256" key="3">
    <source>
        <dbReference type="PIRSR" id="PIRSR640198-1"/>
    </source>
</evidence>
<feature type="binding site" evidence="2">
    <location>
        <position position="251"/>
    </location>
    <ligand>
        <name>ATP</name>
        <dbReference type="ChEBI" id="CHEBI:30616"/>
    </ligand>
</feature>
<dbReference type="Pfam" id="PF13784">
    <property type="entry name" value="Fic_N"/>
    <property type="match status" value="1"/>
</dbReference>